<keyword evidence="1" id="KW-0813">Transport</keyword>
<dbReference type="InterPro" id="IPR027417">
    <property type="entry name" value="P-loop_NTPase"/>
</dbReference>
<organism evidence="8 9">
    <name type="scientific">Keguizhuia sedimenti</name>
    <dbReference type="NCBI Taxonomy" id="3064264"/>
    <lineage>
        <taxon>Bacteria</taxon>
        <taxon>Pseudomonadati</taxon>
        <taxon>Pseudomonadota</taxon>
        <taxon>Betaproteobacteria</taxon>
        <taxon>Burkholderiales</taxon>
        <taxon>Oxalobacteraceae</taxon>
        <taxon>Keguizhuia</taxon>
    </lineage>
</organism>
<dbReference type="SMART" id="SM00382">
    <property type="entry name" value="AAA"/>
    <property type="match status" value="1"/>
</dbReference>
<keyword evidence="2" id="KW-1003">Cell membrane</keyword>
<dbReference type="Gene3D" id="3.40.50.300">
    <property type="entry name" value="P-loop containing nucleotide triphosphate hydrolases"/>
    <property type="match status" value="1"/>
</dbReference>
<dbReference type="Proteomes" id="UP001225596">
    <property type="component" value="Unassembled WGS sequence"/>
</dbReference>
<dbReference type="InterPro" id="IPR003593">
    <property type="entry name" value="AAA+_ATPase"/>
</dbReference>
<dbReference type="EMBL" id="JAUYVH010000003">
    <property type="protein sequence ID" value="MDQ9170315.1"/>
    <property type="molecule type" value="Genomic_DNA"/>
</dbReference>
<dbReference type="PROSITE" id="PS50893">
    <property type="entry name" value="ABC_TRANSPORTER_2"/>
    <property type="match status" value="1"/>
</dbReference>
<evidence type="ECO:0000313" key="8">
    <source>
        <dbReference type="EMBL" id="MDQ9170315.1"/>
    </source>
</evidence>
<dbReference type="RefSeq" id="WP_338436239.1">
    <property type="nucleotide sequence ID" value="NZ_JAUYVH010000003.1"/>
</dbReference>
<protein>
    <submittedName>
        <fullName evidence="8">ABC transporter ATP-binding protein</fullName>
    </submittedName>
</protein>
<keyword evidence="2" id="KW-0472">Membrane</keyword>
<sequence length="252" mass="27689">MSVLRTEGLCIQAGNRQLVRNLDWEVDRGQLWCVLGKNGVGKTSLLHTIASLLPPGAGKVMIEDRNIAAMPAATLALKRGMLMQDQIDSFSHKVIDTVLISRTPYRMGRSWDSESDLAISSAALQAVGLQHKSDSDVLHLSGGERQRVALAALLAQAPDLMLLDEPTSHQDVAQQLAVMRLIKKQSEAHAVIVNCHDIQLASRFATHALLLAPDRFWLGPVTEVLKTETLEIAFDCRFEVVSDPMGNRFTAY</sequence>
<proteinExistence type="predicted"/>
<dbReference type="InterPro" id="IPR017871">
    <property type="entry name" value="ABC_transporter-like_CS"/>
</dbReference>
<reference evidence="8 9" key="1">
    <citation type="submission" date="2023-08" db="EMBL/GenBank/DDBJ databases">
        <title>Oxalobacteraceae gen .nov., isolated from river sludge outside the plant.</title>
        <authorList>
            <person name="Zhao S.Y."/>
        </authorList>
    </citation>
    <scope>NUCLEOTIDE SEQUENCE [LARGE SCALE GENOMIC DNA]</scope>
    <source>
        <strain evidence="8 9">R-40</strain>
    </source>
</reference>
<dbReference type="Pfam" id="PF00005">
    <property type="entry name" value="ABC_tran"/>
    <property type="match status" value="1"/>
</dbReference>
<feature type="domain" description="ABC transporter" evidence="7">
    <location>
        <begin position="4"/>
        <end position="238"/>
    </location>
</feature>
<evidence type="ECO:0000256" key="2">
    <source>
        <dbReference type="ARBA" id="ARBA00022475"/>
    </source>
</evidence>
<evidence type="ECO:0000256" key="3">
    <source>
        <dbReference type="ARBA" id="ARBA00022741"/>
    </source>
</evidence>
<dbReference type="GO" id="GO:0005524">
    <property type="term" value="F:ATP binding"/>
    <property type="evidence" value="ECO:0007669"/>
    <property type="project" value="UniProtKB-KW"/>
</dbReference>
<evidence type="ECO:0000259" key="7">
    <source>
        <dbReference type="PROSITE" id="PS50893"/>
    </source>
</evidence>
<accession>A0ABU1BMU1</accession>
<keyword evidence="5" id="KW-1278">Translocase</keyword>
<gene>
    <name evidence="8" type="ORF">Q8A64_07805</name>
</gene>
<keyword evidence="9" id="KW-1185">Reference proteome</keyword>
<evidence type="ECO:0000313" key="9">
    <source>
        <dbReference type="Proteomes" id="UP001225596"/>
    </source>
</evidence>
<comment type="caution">
    <text evidence="8">The sequence shown here is derived from an EMBL/GenBank/DDBJ whole genome shotgun (WGS) entry which is preliminary data.</text>
</comment>
<evidence type="ECO:0000256" key="1">
    <source>
        <dbReference type="ARBA" id="ARBA00022448"/>
    </source>
</evidence>
<dbReference type="SUPFAM" id="SSF52540">
    <property type="entry name" value="P-loop containing nucleoside triphosphate hydrolases"/>
    <property type="match status" value="1"/>
</dbReference>
<dbReference type="PANTHER" id="PTHR42794">
    <property type="entry name" value="HEMIN IMPORT ATP-BINDING PROTEIN HMUV"/>
    <property type="match status" value="1"/>
</dbReference>
<dbReference type="PANTHER" id="PTHR42794:SF1">
    <property type="entry name" value="HEMIN IMPORT ATP-BINDING PROTEIN HMUV"/>
    <property type="match status" value="1"/>
</dbReference>
<keyword evidence="3" id="KW-0547">Nucleotide-binding</keyword>
<evidence type="ECO:0000256" key="5">
    <source>
        <dbReference type="ARBA" id="ARBA00022967"/>
    </source>
</evidence>
<dbReference type="PROSITE" id="PS00211">
    <property type="entry name" value="ABC_TRANSPORTER_1"/>
    <property type="match status" value="1"/>
</dbReference>
<name>A0ABU1BMU1_9BURK</name>
<comment type="function">
    <text evidence="6">Part of the ABC transporter complex HmuTUV involved in hemin import. Responsible for energy coupling to the transport system.</text>
</comment>
<evidence type="ECO:0000256" key="4">
    <source>
        <dbReference type="ARBA" id="ARBA00022840"/>
    </source>
</evidence>
<dbReference type="InterPro" id="IPR003439">
    <property type="entry name" value="ABC_transporter-like_ATP-bd"/>
</dbReference>
<evidence type="ECO:0000256" key="6">
    <source>
        <dbReference type="ARBA" id="ARBA00037066"/>
    </source>
</evidence>
<keyword evidence="4 8" id="KW-0067">ATP-binding</keyword>